<evidence type="ECO:0000313" key="8">
    <source>
        <dbReference type="EMBL" id="NYV27906.1"/>
    </source>
</evidence>
<dbReference type="InterPro" id="IPR023210">
    <property type="entry name" value="NADP_OxRdtase_dom"/>
</dbReference>
<evidence type="ECO:0000259" key="7">
    <source>
        <dbReference type="Pfam" id="PF00248"/>
    </source>
</evidence>
<feature type="active site" description="Proton donor" evidence="4">
    <location>
        <position position="40"/>
    </location>
</feature>
<protein>
    <submittedName>
        <fullName evidence="8">Aldo/keto reductase</fullName>
    </submittedName>
</protein>
<keyword evidence="2" id="KW-0521">NADP</keyword>
<keyword evidence="3" id="KW-0560">Oxidoreductase</keyword>
<dbReference type="AlphaFoldDB" id="A0A7Z0T749"/>
<dbReference type="Proteomes" id="UP000526184">
    <property type="component" value="Unassembled WGS sequence"/>
</dbReference>
<dbReference type="InterPro" id="IPR036812">
    <property type="entry name" value="NAD(P)_OxRdtase_dom_sf"/>
</dbReference>
<feature type="site" description="Lowers pKa of active site Tyr" evidence="6">
    <location>
        <position position="64"/>
    </location>
</feature>
<evidence type="ECO:0000256" key="3">
    <source>
        <dbReference type="ARBA" id="ARBA00023002"/>
    </source>
</evidence>
<evidence type="ECO:0000256" key="2">
    <source>
        <dbReference type="ARBA" id="ARBA00022857"/>
    </source>
</evidence>
<proteinExistence type="inferred from homology"/>
<dbReference type="SUPFAM" id="SSF51430">
    <property type="entry name" value="NAD(P)-linked oxidoreductase"/>
    <property type="match status" value="1"/>
</dbReference>
<reference evidence="8 9" key="1">
    <citation type="submission" date="2020-05" db="EMBL/GenBank/DDBJ databases">
        <title>Streptobacillus felis strain LHL191014123.</title>
        <authorList>
            <person name="Fawzy A."/>
            <person name="Rau J."/>
            <person name="Risse K."/>
            <person name="Schauerte N."/>
            <person name="Geiger C."/>
            <person name="Blom J."/>
            <person name="Imirzalioglu C."/>
            <person name="Falgenhauer J."/>
            <person name="Bach A."/>
            <person name="Herden C."/>
            <person name="Eisenberg T."/>
        </authorList>
    </citation>
    <scope>NUCLEOTIDE SEQUENCE [LARGE SCALE GENOMIC DNA]</scope>
    <source>
        <strain evidence="8 9">LHL191014123</strain>
    </source>
</reference>
<comment type="similarity">
    <text evidence="1">Belongs to the aldo/keto reductase family.</text>
</comment>
<dbReference type="PANTHER" id="PTHR43827">
    <property type="entry name" value="2,5-DIKETO-D-GLUCONIC ACID REDUCTASE"/>
    <property type="match status" value="1"/>
</dbReference>
<name>A0A7Z0T749_9FUSO</name>
<dbReference type="PROSITE" id="PS00798">
    <property type="entry name" value="ALDOKETO_REDUCTASE_1"/>
    <property type="match status" value="1"/>
</dbReference>
<dbReference type="PRINTS" id="PR00069">
    <property type="entry name" value="ALDKETRDTASE"/>
</dbReference>
<accession>A0A7Z0T749</accession>
<feature type="domain" description="NADP-dependent oxidoreductase" evidence="7">
    <location>
        <begin position="5"/>
        <end position="243"/>
    </location>
</feature>
<dbReference type="CDD" id="cd19071">
    <property type="entry name" value="AKR_AKR1-5-like"/>
    <property type="match status" value="1"/>
</dbReference>
<evidence type="ECO:0000313" key="9">
    <source>
        <dbReference type="Proteomes" id="UP000526184"/>
    </source>
</evidence>
<feature type="binding site" evidence="5">
    <location>
        <position position="96"/>
    </location>
    <ligand>
        <name>substrate</name>
    </ligand>
</feature>
<dbReference type="RefSeq" id="WP_180135991.1">
    <property type="nucleotide sequence ID" value="NZ_JABMKT010000015.1"/>
</dbReference>
<dbReference type="GO" id="GO:0016616">
    <property type="term" value="F:oxidoreductase activity, acting on the CH-OH group of donors, NAD or NADP as acceptor"/>
    <property type="evidence" value="ECO:0007669"/>
    <property type="project" value="UniProtKB-ARBA"/>
</dbReference>
<dbReference type="Pfam" id="PF00248">
    <property type="entry name" value="Aldo_ket_red"/>
    <property type="match status" value="1"/>
</dbReference>
<dbReference type="InterPro" id="IPR020471">
    <property type="entry name" value="AKR"/>
</dbReference>
<evidence type="ECO:0000256" key="4">
    <source>
        <dbReference type="PIRSR" id="PIRSR000097-1"/>
    </source>
</evidence>
<dbReference type="FunFam" id="3.20.20.100:FF:000002">
    <property type="entry name" value="2,5-diketo-D-gluconic acid reductase A"/>
    <property type="match status" value="1"/>
</dbReference>
<organism evidence="8 9">
    <name type="scientific">Streptobacillus felis</name>
    <dbReference type="NCBI Taxonomy" id="1384509"/>
    <lineage>
        <taxon>Bacteria</taxon>
        <taxon>Fusobacteriati</taxon>
        <taxon>Fusobacteriota</taxon>
        <taxon>Fusobacteriia</taxon>
        <taxon>Fusobacteriales</taxon>
        <taxon>Leptotrichiaceae</taxon>
        <taxon>Streptobacillus</taxon>
    </lineage>
</organism>
<dbReference type="InterPro" id="IPR018170">
    <property type="entry name" value="Aldo/ket_reductase_CS"/>
</dbReference>
<sequence length="264" mass="30724">MNIGKLGFGVYKLTDEEKMKVALQTAVDSGYRLIDTATFYKNEEFIGNFLKTCKIKDELVITTKVWPSDMSYDDTLRSFERSHKLLDGKVDILLTHWPNPEKFIESYMAMERLKNEGAVKEIGVCNFKIHHLEKLKQNCSVKPFFNQVELHPKFSQPELREYLKKEGIQVEAWMPIAKAKYLDDVTLVAPAQKYNVTSSQVILNWHIQRGIYAIPKSETPSRIIENFKSQNFVLSEEDLIKIDLMDEGKRFSTDPDEFPYDRKI</sequence>
<gene>
    <name evidence="8" type="ORF">HP397_03600</name>
</gene>
<evidence type="ECO:0000256" key="6">
    <source>
        <dbReference type="PIRSR" id="PIRSR000097-3"/>
    </source>
</evidence>
<dbReference type="EMBL" id="JABMKT010000015">
    <property type="protein sequence ID" value="NYV27906.1"/>
    <property type="molecule type" value="Genomic_DNA"/>
</dbReference>
<dbReference type="Gene3D" id="3.20.20.100">
    <property type="entry name" value="NADP-dependent oxidoreductase domain"/>
    <property type="match status" value="1"/>
</dbReference>
<keyword evidence="9" id="KW-1185">Reference proteome</keyword>
<evidence type="ECO:0000256" key="5">
    <source>
        <dbReference type="PIRSR" id="PIRSR000097-2"/>
    </source>
</evidence>
<comment type="caution">
    <text evidence="8">The sequence shown here is derived from an EMBL/GenBank/DDBJ whole genome shotgun (WGS) entry which is preliminary data.</text>
</comment>
<dbReference type="PANTHER" id="PTHR43827:SF3">
    <property type="entry name" value="NADP-DEPENDENT OXIDOREDUCTASE DOMAIN-CONTAINING PROTEIN"/>
    <property type="match status" value="1"/>
</dbReference>
<dbReference type="PIRSF" id="PIRSF000097">
    <property type="entry name" value="AKR"/>
    <property type="match status" value="1"/>
</dbReference>
<dbReference type="PROSITE" id="PS00062">
    <property type="entry name" value="ALDOKETO_REDUCTASE_2"/>
    <property type="match status" value="1"/>
</dbReference>
<evidence type="ECO:0000256" key="1">
    <source>
        <dbReference type="ARBA" id="ARBA00007905"/>
    </source>
</evidence>